<feature type="signal peptide" evidence="9">
    <location>
        <begin position="1"/>
        <end position="23"/>
    </location>
</feature>
<gene>
    <name evidence="8" type="primary">pal</name>
    <name evidence="11" type="ORF">FHS83_002061</name>
</gene>
<dbReference type="InterPro" id="IPR039001">
    <property type="entry name" value="Pal"/>
</dbReference>
<dbReference type="InterPro" id="IPR006690">
    <property type="entry name" value="OMPA-like_CS"/>
</dbReference>
<feature type="domain" description="OmpA-like" evidence="10">
    <location>
        <begin position="52"/>
        <end position="169"/>
    </location>
</feature>
<dbReference type="PROSITE" id="PS51123">
    <property type="entry name" value="OMPA_2"/>
    <property type="match status" value="1"/>
</dbReference>
<dbReference type="InterPro" id="IPR006664">
    <property type="entry name" value="OMP_bac"/>
</dbReference>
<protein>
    <recommendedName>
        <fullName evidence="8">Peptidoglycan-associated lipoprotein</fullName>
        <shortName evidence="8">PAL</shortName>
    </recommendedName>
</protein>
<feature type="chain" id="PRO_5032873713" description="Peptidoglycan-associated lipoprotein" evidence="9">
    <location>
        <begin position="24"/>
        <end position="171"/>
    </location>
</feature>
<accession>A0A846MZK6</accession>
<dbReference type="HAMAP" id="MF_02204">
    <property type="entry name" value="Pal"/>
    <property type="match status" value="1"/>
</dbReference>
<dbReference type="PRINTS" id="PR01021">
    <property type="entry name" value="OMPADOMAIN"/>
</dbReference>
<evidence type="ECO:0000256" key="5">
    <source>
        <dbReference type="ARBA" id="ARBA00023237"/>
    </source>
</evidence>
<dbReference type="Gene3D" id="3.30.1330.60">
    <property type="entry name" value="OmpA-like domain"/>
    <property type="match status" value="1"/>
</dbReference>
<dbReference type="GO" id="GO:0051301">
    <property type="term" value="P:cell division"/>
    <property type="evidence" value="ECO:0007669"/>
    <property type="project" value="UniProtKB-UniRule"/>
</dbReference>
<dbReference type="InterPro" id="IPR014169">
    <property type="entry name" value="Pal_lipo_C"/>
</dbReference>
<dbReference type="EMBL" id="JAASRM010000001">
    <property type="protein sequence ID" value="NIK88743.1"/>
    <property type="molecule type" value="Genomic_DNA"/>
</dbReference>
<keyword evidence="4 8" id="KW-0564">Palmitate</keyword>
<dbReference type="Proteomes" id="UP000570514">
    <property type="component" value="Unassembled WGS sequence"/>
</dbReference>
<keyword evidence="2 8" id="KW-0732">Signal</keyword>
<keyword evidence="5 8" id="KW-0998">Cell outer membrane</keyword>
<dbReference type="PANTHER" id="PTHR30329:SF21">
    <property type="entry name" value="LIPOPROTEIN YIAD-RELATED"/>
    <property type="match status" value="1"/>
</dbReference>
<keyword evidence="6 8" id="KW-0449">Lipoprotein</keyword>
<dbReference type="GO" id="GO:0009279">
    <property type="term" value="C:cell outer membrane"/>
    <property type="evidence" value="ECO:0007669"/>
    <property type="project" value="UniProtKB-SubCell"/>
</dbReference>
<dbReference type="CDD" id="cd07185">
    <property type="entry name" value="OmpA_C-like"/>
    <property type="match status" value="1"/>
</dbReference>
<comment type="caution">
    <text evidence="11">The sequence shown here is derived from an EMBL/GenBank/DDBJ whole genome shotgun (WGS) entry which is preliminary data.</text>
</comment>
<evidence type="ECO:0000256" key="2">
    <source>
        <dbReference type="ARBA" id="ARBA00022729"/>
    </source>
</evidence>
<dbReference type="PANTHER" id="PTHR30329">
    <property type="entry name" value="STATOR ELEMENT OF FLAGELLAR MOTOR COMPLEX"/>
    <property type="match status" value="1"/>
</dbReference>
<sequence>MKKFAVGPKLAAVAVAVFVVGCAKEPPPPAPAPAPVAAPAPAPTSKIVPGSAEDLRVNVGDTVHFEYNLYAVQDADKATVQRQAAWLAKYPNIKVTVEGHADERGTREYNIALGAKRANAVKEYLVSLGVSAARVDTVSYGKEKPICTESTEACWAQNRRGVTIVASGANS</sequence>
<evidence type="ECO:0000256" key="1">
    <source>
        <dbReference type="ARBA" id="ARBA00022618"/>
    </source>
</evidence>
<dbReference type="Pfam" id="PF00691">
    <property type="entry name" value="OmpA"/>
    <property type="match status" value="1"/>
</dbReference>
<evidence type="ECO:0000256" key="9">
    <source>
        <dbReference type="SAM" id="SignalP"/>
    </source>
</evidence>
<dbReference type="InterPro" id="IPR036737">
    <property type="entry name" value="OmpA-like_sf"/>
</dbReference>
<dbReference type="InterPro" id="IPR006665">
    <property type="entry name" value="OmpA-like"/>
</dbReference>
<comment type="subcellular location">
    <subcellularLocation>
        <location evidence="8">Cell outer membrane</location>
        <topology evidence="8">Lipid-anchor</topology>
    </subcellularLocation>
</comment>
<keyword evidence="12" id="KW-1185">Reference proteome</keyword>
<comment type="function">
    <text evidence="8">Part of the Tol-Pal system, which plays a role in outer membrane invagination during cell division and is important for maintaining outer membrane integrity.</text>
</comment>
<dbReference type="InterPro" id="IPR050330">
    <property type="entry name" value="Bact_OuterMem_StrucFunc"/>
</dbReference>
<evidence type="ECO:0000256" key="4">
    <source>
        <dbReference type="ARBA" id="ARBA00023139"/>
    </source>
</evidence>
<dbReference type="RefSeq" id="WP_167082891.1">
    <property type="nucleotide sequence ID" value="NZ_BAAADC010000001.1"/>
</dbReference>
<keyword evidence="1 8" id="KW-0132">Cell division</keyword>
<proteinExistence type="inferred from homology"/>
<dbReference type="PROSITE" id="PS51257">
    <property type="entry name" value="PROKAR_LIPOPROTEIN"/>
    <property type="match status" value="1"/>
</dbReference>
<keyword evidence="3 8" id="KW-0472">Membrane</keyword>
<evidence type="ECO:0000313" key="12">
    <source>
        <dbReference type="Proteomes" id="UP000570514"/>
    </source>
</evidence>
<comment type="subunit">
    <text evidence="8">The Tol-Pal system is composed of five core proteins: the inner membrane proteins TolA, TolQ and TolR, the periplasmic protein TolB and the outer membrane protein Pal. They form a network linking the inner and outer membranes and the peptidoglycan layer.</text>
</comment>
<evidence type="ECO:0000256" key="6">
    <source>
        <dbReference type="ARBA" id="ARBA00023288"/>
    </source>
</evidence>
<evidence type="ECO:0000313" key="11">
    <source>
        <dbReference type="EMBL" id="NIK88743.1"/>
    </source>
</evidence>
<name>A0A846MZK6_9PROT</name>
<comment type="similarity">
    <text evidence="8">Belongs to the Pal lipoprotein family.</text>
</comment>
<dbReference type="SUPFAM" id="SSF103088">
    <property type="entry name" value="OmpA-like"/>
    <property type="match status" value="1"/>
</dbReference>
<dbReference type="AlphaFoldDB" id="A0A846MZK6"/>
<evidence type="ECO:0000256" key="3">
    <source>
        <dbReference type="ARBA" id="ARBA00023136"/>
    </source>
</evidence>
<dbReference type="NCBIfam" id="TIGR02802">
    <property type="entry name" value="Pal_lipo"/>
    <property type="match status" value="1"/>
</dbReference>
<evidence type="ECO:0000259" key="10">
    <source>
        <dbReference type="PROSITE" id="PS51123"/>
    </source>
</evidence>
<organism evidence="11 12">
    <name type="scientific">Rhizomicrobium palustre</name>
    <dbReference type="NCBI Taxonomy" id="189966"/>
    <lineage>
        <taxon>Bacteria</taxon>
        <taxon>Pseudomonadati</taxon>
        <taxon>Pseudomonadota</taxon>
        <taxon>Alphaproteobacteria</taxon>
        <taxon>Micropepsales</taxon>
        <taxon>Micropepsaceae</taxon>
        <taxon>Rhizomicrobium</taxon>
    </lineage>
</organism>
<evidence type="ECO:0000256" key="7">
    <source>
        <dbReference type="ARBA" id="ARBA00023306"/>
    </source>
</evidence>
<evidence type="ECO:0000256" key="8">
    <source>
        <dbReference type="HAMAP-Rule" id="MF_02204"/>
    </source>
</evidence>
<dbReference type="PROSITE" id="PS01068">
    <property type="entry name" value="OMPA_1"/>
    <property type="match status" value="1"/>
</dbReference>
<keyword evidence="7 8" id="KW-0131">Cell cycle</keyword>
<reference evidence="11 12" key="1">
    <citation type="submission" date="2020-03" db="EMBL/GenBank/DDBJ databases">
        <title>Genomic Encyclopedia of Type Strains, Phase IV (KMG-IV): sequencing the most valuable type-strain genomes for metagenomic binning, comparative biology and taxonomic classification.</title>
        <authorList>
            <person name="Goeker M."/>
        </authorList>
    </citation>
    <scope>NUCLEOTIDE SEQUENCE [LARGE SCALE GENOMIC DNA]</scope>
    <source>
        <strain evidence="11 12">DSM 19867</strain>
    </source>
</reference>